<evidence type="ECO:0000256" key="9">
    <source>
        <dbReference type="SAM" id="MobiDB-lite"/>
    </source>
</evidence>
<gene>
    <name evidence="12" type="primary">106076309</name>
</gene>
<feature type="transmembrane region" description="Helical" evidence="10">
    <location>
        <begin position="90"/>
        <end position="110"/>
    </location>
</feature>
<feature type="transmembrane region" description="Helical" evidence="10">
    <location>
        <begin position="51"/>
        <end position="70"/>
    </location>
</feature>
<keyword evidence="7 8" id="KW-0807">Transducer</keyword>
<evidence type="ECO:0000256" key="7">
    <source>
        <dbReference type="ARBA" id="ARBA00023224"/>
    </source>
</evidence>
<evidence type="ECO:0000259" key="11">
    <source>
        <dbReference type="PROSITE" id="PS50262"/>
    </source>
</evidence>
<evidence type="ECO:0000313" key="13">
    <source>
        <dbReference type="Proteomes" id="UP000076420"/>
    </source>
</evidence>
<feature type="compositionally biased region" description="Low complexity" evidence="9">
    <location>
        <begin position="416"/>
        <end position="428"/>
    </location>
</feature>
<dbReference type="Proteomes" id="UP000076420">
    <property type="component" value="Unassembled WGS sequence"/>
</dbReference>
<comment type="subcellular location">
    <subcellularLocation>
        <location evidence="1">Membrane</location>
        <topology evidence="1">Multi-pass membrane protein</topology>
    </subcellularLocation>
</comment>
<proteinExistence type="inferred from homology"/>
<evidence type="ECO:0000313" key="12">
    <source>
        <dbReference type="EnsemblMetazoa" id="BGLB028445-PA"/>
    </source>
</evidence>
<feature type="transmembrane region" description="Helical" evidence="10">
    <location>
        <begin position="256"/>
        <end position="277"/>
    </location>
</feature>
<dbReference type="InterPro" id="IPR017452">
    <property type="entry name" value="GPCR_Rhodpsn_7TM"/>
</dbReference>
<accession>A0A2C9L9B2</accession>
<dbReference type="VEuPathDB" id="VectorBase:BGLB028445"/>
<dbReference type="EnsemblMetazoa" id="BGLB028445-RA">
    <property type="protein sequence ID" value="BGLB028445-PA"/>
    <property type="gene ID" value="BGLB028445"/>
</dbReference>
<protein>
    <recommendedName>
        <fullName evidence="11">G-protein coupled receptors family 1 profile domain-containing protein</fullName>
    </recommendedName>
</protein>
<dbReference type="STRING" id="6526.A0A2C9L9B2"/>
<keyword evidence="2 8" id="KW-0812">Transmembrane</keyword>
<dbReference type="Pfam" id="PF00001">
    <property type="entry name" value="7tm_1"/>
    <property type="match status" value="1"/>
</dbReference>
<feature type="transmembrane region" description="Helical" evidence="10">
    <location>
        <begin position="131"/>
        <end position="154"/>
    </location>
</feature>
<evidence type="ECO:0000256" key="6">
    <source>
        <dbReference type="ARBA" id="ARBA00023170"/>
    </source>
</evidence>
<evidence type="ECO:0000256" key="3">
    <source>
        <dbReference type="ARBA" id="ARBA00022989"/>
    </source>
</evidence>
<feature type="transmembrane region" description="Helical" evidence="10">
    <location>
        <begin position="513"/>
        <end position="535"/>
    </location>
</feature>
<dbReference type="GO" id="GO:0004930">
    <property type="term" value="F:G protein-coupled receptor activity"/>
    <property type="evidence" value="ECO:0007669"/>
    <property type="project" value="UniProtKB-KW"/>
</dbReference>
<feature type="transmembrane region" description="Helical" evidence="10">
    <location>
        <begin position="16"/>
        <end position="39"/>
    </location>
</feature>
<dbReference type="SUPFAM" id="SSF81321">
    <property type="entry name" value="Family A G protein-coupled receptor-like"/>
    <property type="match status" value="2"/>
</dbReference>
<feature type="transmembrane region" description="Helical" evidence="10">
    <location>
        <begin position="486"/>
        <end position="507"/>
    </location>
</feature>
<name>A0A2C9L9B2_BIOGL</name>
<feature type="region of interest" description="Disordered" evidence="9">
    <location>
        <begin position="397"/>
        <end position="444"/>
    </location>
</feature>
<evidence type="ECO:0000256" key="5">
    <source>
        <dbReference type="ARBA" id="ARBA00023136"/>
    </source>
</evidence>
<dbReference type="PROSITE" id="PS50262">
    <property type="entry name" value="G_PROTEIN_RECEP_F1_2"/>
    <property type="match status" value="1"/>
</dbReference>
<feature type="domain" description="G-protein coupled receptors family 1 profile" evidence="11">
    <location>
        <begin position="32"/>
        <end position="532"/>
    </location>
</feature>
<evidence type="ECO:0000256" key="2">
    <source>
        <dbReference type="ARBA" id="ARBA00022692"/>
    </source>
</evidence>
<dbReference type="PANTHER" id="PTHR24238">
    <property type="entry name" value="G-PROTEIN COUPLED RECEPTOR"/>
    <property type="match status" value="1"/>
</dbReference>
<sequence>MNNKVEDEKSSMTEKIILIIMLSLFSVVGSVGNGMVIFVFQRIRDKSTAQIFIITMAVIDLFTCMVIIPFTMVVEYTDFKIKYDFFCKLYHFFITSKVPLSAFIMVAIAFDRYFCICHPLKRIMTVRRVKVIIMFLSFLACTLGVITSLFYSVYHYVERIDTERIDSLLGTNFTAQSRANLDKLNVVKSRSDDGKGTSVENYYTERERIINAISEHNATFNGSFPMVFEVVDVGTCDPSAVIVGTALLEAYRPIHIAVWPVCLITVVILYMIIYRFMCLRRSKKLRQKLLMCSYVSRDGTYENTRLVSGEGDKKKTNCKKSNISTSSIVGSLPTSISGYEIGSSSIVLKTASSCQNAETLLLPEPNSDFEKHGHNLLVETAPKNKISFSPIPIATAVTPTDHDDNTPILNNFYTQSGSNNNNDSLSGDRGQGGRRHSHLPEQKYHWHKNRDSMKRYKGKTKRRKSQHSFETEKLWEENRSANAKTALMLFTVTIVFVIAFVPAMLMAQRLVSFNLVVFYTYFIYNVANPFIYAFMNHIFKEYMRKMLTCKDASGTPKRAHLTVLAL</sequence>
<keyword evidence="3 10" id="KW-1133">Transmembrane helix</keyword>
<dbReference type="Gene3D" id="1.20.1070.10">
    <property type="entry name" value="Rhodopsin 7-helix transmembrane proteins"/>
    <property type="match status" value="2"/>
</dbReference>
<comment type="similarity">
    <text evidence="8">Belongs to the G-protein coupled receptor 1 family.</text>
</comment>
<evidence type="ECO:0000256" key="8">
    <source>
        <dbReference type="RuleBase" id="RU000688"/>
    </source>
</evidence>
<organism evidence="12 13">
    <name type="scientific">Biomphalaria glabrata</name>
    <name type="common">Bloodfluke planorb</name>
    <name type="synonym">Freshwater snail</name>
    <dbReference type="NCBI Taxonomy" id="6526"/>
    <lineage>
        <taxon>Eukaryota</taxon>
        <taxon>Metazoa</taxon>
        <taxon>Spiralia</taxon>
        <taxon>Lophotrochozoa</taxon>
        <taxon>Mollusca</taxon>
        <taxon>Gastropoda</taxon>
        <taxon>Heterobranchia</taxon>
        <taxon>Euthyneura</taxon>
        <taxon>Panpulmonata</taxon>
        <taxon>Hygrophila</taxon>
        <taxon>Lymnaeoidea</taxon>
        <taxon>Planorbidae</taxon>
        <taxon>Biomphalaria</taxon>
    </lineage>
</organism>
<dbReference type="InterPro" id="IPR000276">
    <property type="entry name" value="GPCR_Rhodpsn"/>
</dbReference>
<dbReference type="KEGG" id="bgt:106076309"/>
<keyword evidence="5 10" id="KW-0472">Membrane</keyword>
<keyword evidence="6 8" id="KW-0675">Receptor</keyword>
<dbReference type="PROSITE" id="PS00237">
    <property type="entry name" value="G_PROTEIN_RECEP_F1_1"/>
    <property type="match status" value="1"/>
</dbReference>
<evidence type="ECO:0000256" key="4">
    <source>
        <dbReference type="ARBA" id="ARBA00023040"/>
    </source>
</evidence>
<reference evidence="12" key="1">
    <citation type="submission" date="2020-05" db="UniProtKB">
        <authorList>
            <consortium name="EnsemblMetazoa"/>
        </authorList>
    </citation>
    <scope>IDENTIFICATION</scope>
    <source>
        <strain evidence="12">BB02</strain>
    </source>
</reference>
<evidence type="ECO:0000256" key="1">
    <source>
        <dbReference type="ARBA" id="ARBA00004141"/>
    </source>
</evidence>
<dbReference type="CDD" id="cd00637">
    <property type="entry name" value="7tm_classA_rhodopsin-like"/>
    <property type="match status" value="1"/>
</dbReference>
<evidence type="ECO:0000256" key="10">
    <source>
        <dbReference type="SAM" id="Phobius"/>
    </source>
</evidence>
<dbReference type="AlphaFoldDB" id="A0A2C9L9B2"/>
<dbReference type="PRINTS" id="PR00237">
    <property type="entry name" value="GPCRRHODOPSN"/>
</dbReference>
<keyword evidence="4 8" id="KW-0297">G-protein coupled receptor</keyword>
<dbReference type="GO" id="GO:0016020">
    <property type="term" value="C:membrane"/>
    <property type="evidence" value="ECO:0007669"/>
    <property type="project" value="UniProtKB-SubCell"/>
</dbReference>
<dbReference type="VEuPathDB" id="VectorBase:BGLAX_049770"/>